<sequence length="124" mass="14360">MDFTMESEMQSVVAALDAALLPCLPARELQAADRSTQPSHHVDVERHAREFMEAAKKLQLFFIRVQHQHQPPKEELLKKEIVDLEADLRAKDELIEKQQKLLIKWHTTLNAQRVSQVLELEKQG</sequence>
<accession>A0ACC2CKU9</accession>
<reference evidence="2" key="1">
    <citation type="journal article" date="2024" name="Proc. Natl. Acad. Sci. U.S.A.">
        <title>Extraordinary preservation of gene collinearity over three hundred million years revealed in homosporous lycophytes.</title>
        <authorList>
            <person name="Li C."/>
            <person name="Wickell D."/>
            <person name="Kuo L.Y."/>
            <person name="Chen X."/>
            <person name="Nie B."/>
            <person name="Liao X."/>
            <person name="Peng D."/>
            <person name="Ji J."/>
            <person name="Jenkins J."/>
            <person name="Williams M."/>
            <person name="Shu S."/>
            <person name="Plott C."/>
            <person name="Barry K."/>
            <person name="Rajasekar S."/>
            <person name="Grimwood J."/>
            <person name="Han X."/>
            <person name="Sun S."/>
            <person name="Hou Z."/>
            <person name="He W."/>
            <person name="Dai G."/>
            <person name="Sun C."/>
            <person name="Schmutz J."/>
            <person name="Leebens-Mack J.H."/>
            <person name="Li F.W."/>
            <person name="Wang L."/>
        </authorList>
    </citation>
    <scope>NUCLEOTIDE SEQUENCE [LARGE SCALE GENOMIC DNA]</scope>
    <source>
        <strain evidence="2">cv. PW_Plant_1</strain>
    </source>
</reference>
<dbReference type="Proteomes" id="UP001162992">
    <property type="component" value="Chromosome 9"/>
</dbReference>
<keyword evidence="2" id="KW-1185">Reference proteome</keyword>
<gene>
    <name evidence="1" type="ORF">O6H91_09G002800</name>
</gene>
<protein>
    <submittedName>
        <fullName evidence="1">Uncharacterized protein</fullName>
    </submittedName>
</protein>
<evidence type="ECO:0000313" key="1">
    <source>
        <dbReference type="EMBL" id="KAJ7542610.1"/>
    </source>
</evidence>
<dbReference type="EMBL" id="CM055100">
    <property type="protein sequence ID" value="KAJ7542610.1"/>
    <property type="molecule type" value="Genomic_DNA"/>
</dbReference>
<evidence type="ECO:0000313" key="2">
    <source>
        <dbReference type="Proteomes" id="UP001162992"/>
    </source>
</evidence>
<comment type="caution">
    <text evidence="1">The sequence shown here is derived from an EMBL/GenBank/DDBJ whole genome shotgun (WGS) entry which is preliminary data.</text>
</comment>
<name>A0ACC2CKU9_DIPCM</name>
<proteinExistence type="predicted"/>
<organism evidence="1 2">
    <name type="scientific">Diphasiastrum complanatum</name>
    <name type="common">Issler's clubmoss</name>
    <name type="synonym">Lycopodium complanatum</name>
    <dbReference type="NCBI Taxonomy" id="34168"/>
    <lineage>
        <taxon>Eukaryota</taxon>
        <taxon>Viridiplantae</taxon>
        <taxon>Streptophyta</taxon>
        <taxon>Embryophyta</taxon>
        <taxon>Tracheophyta</taxon>
        <taxon>Lycopodiopsida</taxon>
        <taxon>Lycopodiales</taxon>
        <taxon>Lycopodiaceae</taxon>
        <taxon>Lycopodioideae</taxon>
        <taxon>Diphasiastrum</taxon>
    </lineage>
</organism>